<dbReference type="Gene3D" id="3.30.420.10">
    <property type="entry name" value="Ribonuclease H-like superfamily/Ribonuclease H"/>
    <property type="match status" value="1"/>
</dbReference>
<sequence>MNTFSKWPEAFIMTSTSSHSTVEKFRSCFAIFGLPKVVVTDNGSQLVSEEFTKFLFINGIKHLTSPPFHPATNGFAENSVKSIKNGLKKAIMDDTNSGASFETLLNRYLFHYRNSVHMTTGVTPSSLIFKHKIRTRLDLLEEKDKVSRNVINYKGKRDEKFVEGDRVWCRDYRNPNKKGWSECIIDEVLGDRVYLCKLVNEKVIWKRHMNQILRDRSGEEIKDDNCYVLKPIKVCASNYIYLFNRYCNKHYNISQTLLPRNNTSYLLGGWYAREHPSAPLFRLRMCVFLPT</sequence>
<dbReference type="PROSITE" id="PS50994">
    <property type="entry name" value="INTEGRASE"/>
    <property type="match status" value="1"/>
</dbReference>
<evidence type="ECO:0000313" key="2">
    <source>
        <dbReference type="EMBL" id="KAJ8926482.1"/>
    </source>
</evidence>
<dbReference type="Pfam" id="PF00665">
    <property type="entry name" value="rve"/>
    <property type="match status" value="1"/>
</dbReference>
<keyword evidence="3" id="KW-1185">Reference proteome</keyword>
<organism evidence="2 3">
    <name type="scientific">Rhamnusium bicolor</name>
    <dbReference type="NCBI Taxonomy" id="1586634"/>
    <lineage>
        <taxon>Eukaryota</taxon>
        <taxon>Metazoa</taxon>
        <taxon>Ecdysozoa</taxon>
        <taxon>Arthropoda</taxon>
        <taxon>Hexapoda</taxon>
        <taxon>Insecta</taxon>
        <taxon>Pterygota</taxon>
        <taxon>Neoptera</taxon>
        <taxon>Endopterygota</taxon>
        <taxon>Coleoptera</taxon>
        <taxon>Polyphaga</taxon>
        <taxon>Cucujiformia</taxon>
        <taxon>Chrysomeloidea</taxon>
        <taxon>Cerambycidae</taxon>
        <taxon>Lepturinae</taxon>
        <taxon>Rhagiini</taxon>
        <taxon>Rhamnusium</taxon>
    </lineage>
</organism>
<reference evidence="2" key="1">
    <citation type="journal article" date="2023" name="Insect Mol. Biol.">
        <title>Genome sequencing provides insights into the evolution of gene families encoding plant cell wall-degrading enzymes in longhorned beetles.</title>
        <authorList>
            <person name="Shin N.R."/>
            <person name="Okamura Y."/>
            <person name="Kirsch R."/>
            <person name="Pauchet Y."/>
        </authorList>
    </citation>
    <scope>NUCLEOTIDE SEQUENCE</scope>
    <source>
        <strain evidence="2">RBIC_L_NR</strain>
    </source>
</reference>
<evidence type="ECO:0000259" key="1">
    <source>
        <dbReference type="PROSITE" id="PS50994"/>
    </source>
</evidence>
<gene>
    <name evidence="2" type="ORF">NQ314_021149</name>
</gene>
<dbReference type="InterPro" id="IPR012337">
    <property type="entry name" value="RNaseH-like_sf"/>
</dbReference>
<dbReference type="Proteomes" id="UP001162156">
    <property type="component" value="Unassembled WGS sequence"/>
</dbReference>
<dbReference type="AlphaFoldDB" id="A0AAV8WJP0"/>
<dbReference type="GO" id="GO:0003676">
    <property type="term" value="F:nucleic acid binding"/>
    <property type="evidence" value="ECO:0007669"/>
    <property type="project" value="InterPro"/>
</dbReference>
<dbReference type="SUPFAM" id="SSF53098">
    <property type="entry name" value="Ribonuclease H-like"/>
    <property type="match status" value="1"/>
</dbReference>
<name>A0AAV8WJP0_9CUCU</name>
<accession>A0AAV8WJP0</accession>
<dbReference type="GO" id="GO:0015074">
    <property type="term" value="P:DNA integration"/>
    <property type="evidence" value="ECO:0007669"/>
    <property type="project" value="InterPro"/>
</dbReference>
<dbReference type="InterPro" id="IPR036397">
    <property type="entry name" value="RNaseH_sf"/>
</dbReference>
<feature type="domain" description="Integrase catalytic" evidence="1">
    <location>
        <begin position="1"/>
        <end position="132"/>
    </location>
</feature>
<dbReference type="EMBL" id="JANEYF010005878">
    <property type="protein sequence ID" value="KAJ8926482.1"/>
    <property type="molecule type" value="Genomic_DNA"/>
</dbReference>
<protein>
    <recommendedName>
        <fullName evidence="1">Integrase catalytic domain-containing protein</fullName>
    </recommendedName>
</protein>
<dbReference type="PANTHER" id="PTHR37984">
    <property type="entry name" value="PROTEIN CBG26694"/>
    <property type="match status" value="1"/>
</dbReference>
<comment type="caution">
    <text evidence="2">The sequence shown here is derived from an EMBL/GenBank/DDBJ whole genome shotgun (WGS) entry which is preliminary data.</text>
</comment>
<proteinExistence type="predicted"/>
<dbReference type="PANTHER" id="PTHR37984:SF5">
    <property type="entry name" value="PROTEIN NYNRIN-LIKE"/>
    <property type="match status" value="1"/>
</dbReference>
<evidence type="ECO:0000313" key="3">
    <source>
        <dbReference type="Proteomes" id="UP001162156"/>
    </source>
</evidence>
<dbReference type="InterPro" id="IPR050951">
    <property type="entry name" value="Retrovirus_Pol_polyprotein"/>
</dbReference>
<dbReference type="InterPro" id="IPR001584">
    <property type="entry name" value="Integrase_cat-core"/>
</dbReference>